<dbReference type="AlphaFoldDB" id="A0AAU6Q4H3"/>
<proteinExistence type="inferred from homology"/>
<dbReference type="Pfam" id="PF02086">
    <property type="entry name" value="MethyltransfD12"/>
    <property type="match status" value="1"/>
</dbReference>
<reference evidence="7" key="1">
    <citation type="submission" date="2024-03" db="EMBL/GenBank/DDBJ databases">
        <title>Deinococcus weizhi sp. nov., isolated from human skin.</title>
        <authorList>
            <person name="Wei Z."/>
            <person name="Tian F."/>
            <person name="Yang C."/>
            <person name="Xin L.T."/>
            <person name="Wen Z.J."/>
            <person name="Lan K.C."/>
            <person name="Yu L."/>
            <person name="Zhe W."/>
            <person name="Dan F.D."/>
            <person name="Jun W."/>
            <person name="Rui Z."/>
            <person name="Yong X.J."/>
            <person name="Ting Y."/>
            <person name="Wei X."/>
            <person name="Xu Z.G."/>
            <person name="Xin Z."/>
            <person name="Dong F.G."/>
            <person name="Ni X.M."/>
            <person name="Zheng M.G."/>
            <person name="Chun Y."/>
            <person name="Qian W.X."/>
        </authorList>
    </citation>
    <scope>NUCLEOTIDE SEQUENCE</scope>
    <source>
        <strain evidence="7">VB142</strain>
    </source>
</reference>
<dbReference type="REBASE" id="815620">
    <property type="entry name" value="M.DspVB142ORF2805P"/>
</dbReference>
<protein>
    <recommendedName>
        <fullName evidence="2">site-specific DNA-methyltransferase (adenine-specific)</fullName>
        <ecNumber evidence="2">2.1.1.72</ecNumber>
    </recommendedName>
</protein>
<comment type="similarity">
    <text evidence="1">Belongs to the N(4)/N(6)-methyltransferase family.</text>
</comment>
<dbReference type="PANTHER" id="PTHR30481:SF2">
    <property type="entry name" value="SITE-SPECIFIC DNA-METHYLTRANSFERASE (ADENINE-SPECIFIC)"/>
    <property type="match status" value="1"/>
</dbReference>
<dbReference type="GO" id="GO:1904047">
    <property type="term" value="F:S-adenosyl-L-methionine binding"/>
    <property type="evidence" value="ECO:0007669"/>
    <property type="project" value="TreeGrafter"/>
</dbReference>
<keyword evidence="5" id="KW-0949">S-adenosyl-L-methionine</keyword>
<dbReference type="RefSeq" id="WP_339096238.1">
    <property type="nucleotide sequence ID" value="NZ_CP149782.1"/>
</dbReference>
<evidence type="ECO:0000256" key="4">
    <source>
        <dbReference type="ARBA" id="ARBA00022679"/>
    </source>
</evidence>
<dbReference type="SUPFAM" id="SSF53335">
    <property type="entry name" value="S-adenosyl-L-methionine-dependent methyltransferases"/>
    <property type="match status" value="1"/>
</dbReference>
<evidence type="ECO:0000256" key="5">
    <source>
        <dbReference type="ARBA" id="ARBA00022691"/>
    </source>
</evidence>
<evidence type="ECO:0000256" key="1">
    <source>
        <dbReference type="ARBA" id="ARBA00006594"/>
    </source>
</evidence>
<organism evidence="7">
    <name type="scientific">Deinococcus sp. VB142</name>
    <dbReference type="NCBI Taxonomy" id="3112952"/>
    <lineage>
        <taxon>Bacteria</taxon>
        <taxon>Thermotogati</taxon>
        <taxon>Deinococcota</taxon>
        <taxon>Deinococci</taxon>
        <taxon>Deinococcales</taxon>
        <taxon>Deinococcaceae</taxon>
        <taxon>Deinococcus</taxon>
    </lineage>
</organism>
<dbReference type="EC" id="2.1.1.72" evidence="2"/>
<comment type="catalytic activity">
    <reaction evidence="6">
        <text>a 2'-deoxyadenosine in DNA + S-adenosyl-L-methionine = an N(6)-methyl-2'-deoxyadenosine in DNA + S-adenosyl-L-homocysteine + H(+)</text>
        <dbReference type="Rhea" id="RHEA:15197"/>
        <dbReference type="Rhea" id="RHEA-COMP:12418"/>
        <dbReference type="Rhea" id="RHEA-COMP:12419"/>
        <dbReference type="ChEBI" id="CHEBI:15378"/>
        <dbReference type="ChEBI" id="CHEBI:57856"/>
        <dbReference type="ChEBI" id="CHEBI:59789"/>
        <dbReference type="ChEBI" id="CHEBI:90615"/>
        <dbReference type="ChEBI" id="CHEBI:90616"/>
        <dbReference type="EC" id="2.1.1.72"/>
    </reaction>
</comment>
<dbReference type="InterPro" id="IPR012263">
    <property type="entry name" value="M_m6A_EcoRV"/>
</dbReference>
<dbReference type="GO" id="GO:0032259">
    <property type="term" value="P:methylation"/>
    <property type="evidence" value="ECO:0007669"/>
    <property type="project" value="UniProtKB-KW"/>
</dbReference>
<dbReference type="PRINTS" id="PR00505">
    <property type="entry name" value="D12N6MTFRASE"/>
</dbReference>
<dbReference type="Gene3D" id="1.10.1020.10">
    <property type="entry name" value="Adenine-specific Methyltransferase, Domain 2"/>
    <property type="match status" value="1"/>
</dbReference>
<dbReference type="GO" id="GO:0009007">
    <property type="term" value="F:site-specific DNA-methyltransferase (adenine-specific) activity"/>
    <property type="evidence" value="ECO:0007669"/>
    <property type="project" value="UniProtKB-EC"/>
</dbReference>
<evidence type="ECO:0000313" key="7">
    <source>
        <dbReference type="EMBL" id="WYF45066.1"/>
    </source>
</evidence>
<dbReference type="GO" id="GO:0043565">
    <property type="term" value="F:sequence-specific DNA binding"/>
    <property type="evidence" value="ECO:0007669"/>
    <property type="project" value="TreeGrafter"/>
</dbReference>
<dbReference type="PIRSF" id="PIRSF000398">
    <property type="entry name" value="M_m6A_EcoRV"/>
    <property type="match status" value="1"/>
</dbReference>
<dbReference type="GO" id="GO:0006298">
    <property type="term" value="P:mismatch repair"/>
    <property type="evidence" value="ECO:0007669"/>
    <property type="project" value="TreeGrafter"/>
</dbReference>
<dbReference type="PANTHER" id="PTHR30481">
    <property type="entry name" value="DNA ADENINE METHYLASE"/>
    <property type="match status" value="1"/>
</dbReference>
<name>A0AAU6Q4H3_9DEIO</name>
<dbReference type="InterPro" id="IPR023095">
    <property type="entry name" value="Ade_MeTrfase_dom_2"/>
</dbReference>
<dbReference type="InterPro" id="IPR029063">
    <property type="entry name" value="SAM-dependent_MTases_sf"/>
</dbReference>
<dbReference type="Gene3D" id="3.40.50.150">
    <property type="entry name" value="Vaccinia Virus protein VP39"/>
    <property type="match status" value="1"/>
</dbReference>
<gene>
    <name evidence="7" type="ORF">WDJ50_02805</name>
</gene>
<dbReference type="GO" id="GO:0009307">
    <property type="term" value="P:DNA restriction-modification system"/>
    <property type="evidence" value="ECO:0007669"/>
    <property type="project" value="InterPro"/>
</dbReference>
<evidence type="ECO:0000256" key="3">
    <source>
        <dbReference type="ARBA" id="ARBA00022603"/>
    </source>
</evidence>
<sequence>MARYNTPLRYPGGKQKLTPFVVDVIERNNLSGCQYVEPYAGGAGVAMELLMDDVVSSVYLNDFTYPVYAFWKTIKYDPDFLCARILSASLTVEEWLKRREIVRNPEMHSLQEVAYSFFYLNRCNRSGVVGGGLIGGLQQNGTWKMDARFSRNDLIGRVERIAKKADRIFVSNMDAEAFIEAYTPPKGVDAFFYFDPPYIGRSARLYLNDYSPEDHKRLAVSIQASRHKNWIVSYDYDARIVDYYVKQKQFEYQLQYNAAAVYKGRELFIFSDCLHIPESTSFRPINDVLNPPIPAPSLFATD</sequence>
<evidence type="ECO:0000256" key="2">
    <source>
        <dbReference type="ARBA" id="ARBA00011900"/>
    </source>
</evidence>
<dbReference type="EMBL" id="CP149782">
    <property type="protein sequence ID" value="WYF45066.1"/>
    <property type="molecule type" value="Genomic_DNA"/>
</dbReference>
<evidence type="ECO:0000256" key="6">
    <source>
        <dbReference type="ARBA" id="ARBA00047942"/>
    </source>
</evidence>
<keyword evidence="4" id="KW-0808">Transferase</keyword>
<dbReference type="InterPro" id="IPR012327">
    <property type="entry name" value="MeTrfase_D12"/>
</dbReference>
<keyword evidence="3 7" id="KW-0489">Methyltransferase</keyword>
<accession>A0AAU6Q4H3</accession>